<reference evidence="4 5" key="1">
    <citation type="submission" date="2018-08" db="EMBL/GenBank/DDBJ databases">
        <title>Sequencing the genomes of 1000 actinobacteria strains.</title>
        <authorList>
            <person name="Klenk H.-P."/>
        </authorList>
    </citation>
    <scope>NUCLEOTIDE SEQUENCE [LARGE SCALE GENOMIC DNA]</scope>
    <source>
        <strain evidence="4 5">DSM 22891</strain>
    </source>
</reference>
<organism evidence="4 5">
    <name type="scientific">Thermasporomyces composti</name>
    <dbReference type="NCBI Taxonomy" id="696763"/>
    <lineage>
        <taxon>Bacteria</taxon>
        <taxon>Bacillati</taxon>
        <taxon>Actinomycetota</taxon>
        <taxon>Actinomycetes</taxon>
        <taxon>Propionibacteriales</taxon>
        <taxon>Nocardioidaceae</taxon>
        <taxon>Thermasporomyces</taxon>
    </lineage>
</organism>
<dbReference type="InterPro" id="IPR004843">
    <property type="entry name" value="Calcineurin-like_PHP"/>
</dbReference>
<dbReference type="PROSITE" id="PS51318">
    <property type="entry name" value="TAT"/>
    <property type="match status" value="1"/>
</dbReference>
<feature type="compositionally biased region" description="Low complexity" evidence="1">
    <location>
        <begin position="16"/>
        <end position="25"/>
    </location>
</feature>
<proteinExistence type="predicted"/>
<sequence>MPETSGPPLSQSTAPGSAGQGSRSSLGRRRLLTLAGAGAVGAVGGLHAIGPALADSRTATRASRAAPPAGGQSLSFAVVTDTHATPTEPARLDILRRTFASIASASPTFVLNCGDITDHSGEDEYAAYLSTIPDSLRGRIRHVPGNHEVRWDVNAKQLYHRLFGPTPYSWDVGGLHLVGLDPTQTLQEPGHFGRELLDWLAADLRTAGPSVLFLHYPLGSEHYYVNDQDAFFETIAHLPVRAVFAGHIHREHVVRTNGFTQLAGPAVRNGANYYWVERGDDAQHTVLRVWMVTVAEDGTETRREVTTIPLTGRDEDQHLRPVRIDVGAPAPTGKIPVTVRLRGSSTAASVRAQVYPQHVFGGGNAGSWVELTPTPQGWRGTVDADAMAAGVHRLQVRVADERGASYDATELFTISSTGPAPVERWQARMTGSIQGALAERDGLVVAATTKGHVEAFRPERRRRRVVWRSHVGPVYRGPAFTLDGARLVVPSADHHLYVLDAGTGQVQQRLRLAGPVLSSPLVTTVDETETVFVTAGTTLYAIDPRAVRIRWSADLHGLFAGRPACDGERVYAGSGDGNAYAFDAANGALVWSVSMTTREDPHGRLLYGPWDDVVTLLPDGAVLFSTVSTATALDRATGSQRWSASGGFLYPPARLTDQGLLLVDEWGKAQLVDPASGTATWVTELGVRVFNAGPVLRKGQVWIVAATGLLSGIDLATGEVRHQRQLGPGNTFSTPALVGDLLITADQDGLLRGVELPA</sequence>
<accession>A0A3D9V4Q9</accession>
<dbReference type="RefSeq" id="WP_115849000.1">
    <property type="nucleotide sequence ID" value="NZ_QTUC01000001.1"/>
</dbReference>
<evidence type="ECO:0000259" key="3">
    <source>
        <dbReference type="Pfam" id="PF13360"/>
    </source>
</evidence>
<evidence type="ECO:0000259" key="2">
    <source>
        <dbReference type="Pfam" id="PF00149"/>
    </source>
</evidence>
<feature type="domain" description="Calcineurin-like phosphoesterase" evidence="2">
    <location>
        <begin position="75"/>
        <end position="250"/>
    </location>
</feature>
<dbReference type="InterPro" id="IPR006311">
    <property type="entry name" value="TAT_signal"/>
</dbReference>
<name>A0A3D9V4Q9_THECX</name>
<feature type="domain" description="Pyrrolo-quinoline quinone repeat" evidence="3">
    <location>
        <begin position="525"/>
        <end position="645"/>
    </location>
</feature>
<dbReference type="SMART" id="SM00564">
    <property type="entry name" value="PQQ"/>
    <property type="match status" value="5"/>
</dbReference>
<dbReference type="Pfam" id="PF13360">
    <property type="entry name" value="PQQ_2"/>
    <property type="match status" value="2"/>
</dbReference>
<dbReference type="EMBL" id="QTUC01000001">
    <property type="protein sequence ID" value="REF35170.1"/>
    <property type="molecule type" value="Genomic_DNA"/>
</dbReference>
<dbReference type="SUPFAM" id="SSF50998">
    <property type="entry name" value="Quinoprotein alcohol dehydrogenase-like"/>
    <property type="match status" value="1"/>
</dbReference>
<dbReference type="PANTHER" id="PTHR34512">
    <property type="entry name" value="CELL SURFACE PROTEIN"/>
    <property type="match status" value="1"/>
</dbReference>
<dbReference type="SUPFAM" id="SSF56300">
    <property type="entry name" value="Metallo-dependent phosphatases"/>
    <property type="match status" value="1"/>
</dbReference>
<dbReference type="Gene3D" id="3.60.21.10">
    <property type="match status" value="1"/>
</dbReference>
<dbReference type="AlphaFoldDB" id="A0A3D9V4Q9"/>
<dbReference type="InterPro" id="IPR002372">
    <property type="entry name" value="PQQ_rpt_dom"/>
</dbReference>
<evidence type="ECO:0000313" key="4">
    <source>
        <dbReference type="EMBL" id="REF35170.1"/>
    </source>
</evidence>
<dbReference type="PANTHER" id="PTHR34512:SF30">
    <property type="entry name" value="OUTER MEMBRANE PROTEIN ASSEMBLY FACTOR BAMB"/>
    <property type="match status" value="1"/>
</dbReference>
<protein>
    <submittedName>
        <fullName evidence="4">3',5'-cyclic AMP phosphodiesterase CpdA</fullName>
    </submittedName>
</protein>
<dbReference type="Gene3D" id="2.130.10.10">
    <property type="entry name" value="YVTN repeat-like/Quinoprotein amine dehydrogenase"/>
    <property type="match status" value="1"/>
</dbReference>
<comment type="caution">
    <text evidence="4">The sequence shown here is derived from an EMBL/GenBank/DDBJ whole genome shotgun (WGS) entry which is preliminary data.</text>
</comment>
<dbReference type="OrthoDB" id="4824484at2"/>
<gene>
    <name evidence="4" type="ORF">DFJ64_0542</name>
</gene>
<keyword evidence="5" id="KW-1185">Reference proteome</keyword>
<dbReference type="Proteomes" id="UP000256485">
    <property type="component" value="Unassembled WGS sequence"/>
</dbReference>
<dbReference type="InterPro" id="IPR015943">
    <property type="entry name" value="WD40/YVTN_repeat-like_dom_sf"/>
</dbReference>
<dbReference type="InterPro" id="IPR029052">
    <property type="entry name" value="Metallo-depent_PP-like"/>
</dbReference>
<dbReference type="InterPro" id="IPR018391">
    <property type="entry name" value="PQQ_b-propeller_rpt"/>
</dbReference>
<dbReference type="GO" id="GO:0016787">
    <property type="term" value="F:hydrolase activity"/>
    <property type="evidence" value="ECO:0007669"/>
    <property type="project" value="InterPro"/>
</dbReference>
<feature type="domain" description="Pyrrolo-quinoline quinone repeat" evidence="3">
    <location>
        <begin position="450"/>
        <end position="523"/>
    </location>
</feature>
<dbReference type="Pfam" id="PF00149">
    <property type="entry name" value="Metallophos"/>
    <property type="match status" value="1"/>
</dbReference>
<dbReference type="InterPro" id="IPR011047">
    <property type="entry name" value="Quinoprotein_ADH-like_sf"/>
</dbReference>
<evidence type="ECO:0000256" key="1">
    <source>
        <dbReference type="SAM" id="MobiDB-lite"/>
    </source>
</evidence>
<evidence type="ECO:0000313" key="5">
    <source>
        <dbReference type="Proteomes" id="UP000256485"/>
    </source>
</evidence>
<feature type="region of interest" description="Disordered" evidence="1">
    <location>
        <begin position="1"/>
        <end position="25"/>
    </location>
</feature>